<evidence type="ECO:0000256" key="3">
    <source>
        <dbReference type="PROSITE-ProRule" id="PRU00289"/>
    </source>
</evidence>
<reference evidence="5 6" key="1">
    <citation type="submission" date="2024-05" db="EMBL/GenBank/DDBJ databases">
        <authorList>
            <person name="Haq I."/>
            <person name="Ullah Z."/>
            <person name="Ahmad R."/>
            <person name="Li M."/>
            <person name="Tong Y."/>
        </authorList>
    </citation>
    <scope>NUCLEOTIDE SEQUENCE [LARGE SCALE GENOMIC DNA]</scope>
    <source>
        <strain evidence="5 6">16A2E</strain>
    </source>
</reference>
<dbReference type="Gene3D" id="3.40.50.300">
    <property type="entry name" value="P-loop containing nucleotide triphosphate hydrolases"/>
    <property type="match status" value="1"/>
</dbReference>
<sequence>MILEIAWTTFIGSIVYGSTPYVWKGMQKSTQNSKLRKAFINGELYRKEKDSKIKVKPNIINTKINDKKMTFVFSIPKGVNPDDFIKKAYVFKQHFNDYIDLKVENKRGILNVYPKGLPTKFNYAYQVLSHRLPIMCGRSLEGSMFSFDLVENPHMLVAGETGSGKSSALRSILTTLIKSKNPDELRLLLGDLKRSEFHLFKKIEHVDGVYHSAGDIGLPLMKVKKEMMRRGDMLDEAEVNSIDELPNKPPYIIVCIDEVALLKKEHDIMDILEEISSIGRSLGVFLILSMQRPDAQLLDGKLKVNLTVRMGFKTADKINSKIIGTPGSEELDIPGRMLLRINSHLQEIQAPLLENNIAKKLLEPYKKSNVVQFQKEPDIMELFKE</sequence>
<accession>A0ABU9XC13</accession>
<dbReference type="PANTHER" id="PTHR22683">
    <property type="entry name" value="SPORULATION PROTEIN RELATED"/>
    <property type="match status" value="1"/>
</dbReference>
<evidence type="ECO:0000313" key="5">
    <source>
        <dbReference type="EMBL" id="MEN2765791.1"/>
    </source>
</evidence>
<dbReference type="InterPro" id="IPR050206">
    <property type="entry name" value="FtsK/SpoIIIE/SftA"/>
</dbReference>
<dbReference type="Pfam" id="PF01580">
    <property type="entry name" value="FtsK_SpoIIIE"/>
    <property type="match status" value="1"/>
</dbReference>
<dbReference type="InterPro" id="IPR027417">
    <property type="entry name" value="P-loop_NTPase"/>
</dbReference>
<dbReference type="PROSITE" id="PS50901">
    <property type="entry name" value="FTSK"/>
    <property type="match status" value="1"/>
</dbReference>
<evidence type="ECO:0000259" key="4">
    <source>
        <dbReference type="PROSITE" id="PS50901"/>
    </source>
</evidence>
<gene>
    <name evidence="5" type="ORF">ABC228_01200</name>
</gene>
<dbReference type="SUPFAM" id="SSF52540">
    <property type="entry name" value="P-loop containing nucleoside triphosphate hydrolases"/>
    <property type="match status" value="1"/>
</dbReference>
<dbReference type="PANTHER" id="PTHR22683:SF1">
    <property type="entry name" value="TYPE VII SECRETION SYSTEM PROTEIN ESSC"/>
    <property type="match status" value="1"/>
</dbReference>
<keyword evidence="2 3" id="KW-0067">ATP-binding</keyword>
<feature type="domain" description="FtsK" evidence="4">
    <location>
        <begin position="142"/>
        <end position="321"/>
    </location>
</feature>
<keyword evidence="6" id="KW-1185">Reference proteome</keyword>
<name>A0ABU9XC13_9BACI</name>
<dbReference type="SMART" id="SM00382">
    <property type="entry name" value="AAA"/>
    <property type="match status" value="1"/>
</dbReference>
<feature type="binding site" evidence="3">
    <location>
        <begin position="159"/>
        <end position="166"/>
    </location>
    <ligand>
        <name>ATP</name>
        <dbReference type="ChEBI" id="CHEBI:30616"/>
    </ligand>
</feature>
<evidence type="ECO:0000256" key="2">
    <source>
        <dbReference type="ARBA" id="ARBA00022840"/>
    </source>
</evidence>
<dbReference type="RefSeq" id="WP_345823265.1">
    <property type="nucleotide sequence ID" value="NZ_JBDIML010000001.1"/>
</dbReference>
<evidence type="ECO:0000256" key="1">
    <source>
        <dbReference type="ARBA" id="ARBA00022741"/>
    </source>
</evidence>
<organism evidence="5 6">
    <name type="scientific">Ornithinibacillus xuwenensis</name>
    <dbReference type="NCBI Taxonomy" id="3144668"/>
    <lineage>
        <taxon>Bacteria</taxon>
        <taxon>Bacillati</taxon>
        <taxon>Bacillota</taxon>
        <taxon>Bacilli</taxon>
        <taxon>Bacillales</taxon>
        <taxon>Bacillaceae</taxon>
        <taxon>Ornithinibacillus</taxon>
    </lineage>
</organism>
<protein>
    <submittedName>
        <fullName evidence="5">FtsK/SpoIIIE domain-containing protein</fullName>
    </submittedName>
</protein>
<proteinExistence type="predicted"/>
<dbReference type="InterPro" id="IPR002543">
    <property type="entry name" value="FtsK_dom"/>
</dbReference>
<dbReference type="EMBL" id="JBDIML010000001">
    <property type="protein sequence ID" value="MEN2765791.1"/>
    <property type="molecule type" value="Genomic_DNA"/>
</dbReference>
<dbReference type="InterPro" id="IPR003593">
    <property type="entry name" value="AAA+_ATPase"/>
</dbReference>
<dbReference type="Proteomes" id="UP001444625">
    <property type="component" value="Unassembled WGS sequence"/>
</dbReference>
<evidence type="ECO:0000313" key="6">
    <source>
        <dbReference type="Proteomes" id="UP001444625"/>
    </source>
</evidence>
<keyword evidence="1 3" id="KW-0547">Nucleotide-binding</keyword>
<comment type="caution">
    <text evidence="5">The sequence shown here is derived from an EMBL/GenBank/DDBJ whole genome shotgun (WGS) entry which is preliminary data.</text>
</comment>